<dbReference type="AlphaFoldDB" id="A8N693"/>
<dbReference type="KEGG" id="cci:CC1G_02001"/>
<dbReference type="OMA" id="CNDISHA"/>
<protein>
    <submittedName>
        <fullName evidence="1">Uncharacterized protein</fullName>
    </submittedName>
</protein>
<accession>A8N693</accession>
<dbReference type="RefSeq" id="XP_001830365.2">
    <property type="nucleotide sequence ID" value="XM_001830313.2"/>
</dbReference>
<reference evidence="1 2" key="1">
    <citation type="journal article" date="2010" name="Proc. Natl. Acad. Sci. U.S.A.">
        <title>Insights into evolution of multicellular fungi from the assembled chromosomes of the mushroom Coprinopsis cinerea (Coprinus cinereus).</title>
        <authorList>
            <person name="Stajich J.E."/>
            <person name="Wilke S.K."/>
            <person name="Ahren D."/>
            <person name="Au C.H."/>
            <person name="Birren B.W."/>
            <person name="Borodovsky M."/>
            <person name="Burns C."/>
            <person name="Canback B."/>
            <person name="Casselton L.A."/>
            <person name="Cheng C.K."/>
            <person name="Deng J."/>
            <person name="Dietrich F.S."/>
            <person name="Fargo D.C."/>
            <person name="Farman M.L."/>
            <person name="Gathman A.C."/>
            <person name="Goldberg J."/>
            <person name="Guigo R."/>
            <person name="Hoegger P.J."/>
            <person name="Hooker J.B."/>
            <person name="Huggins A."/>
            <person name="James T.Y."/>
            <person name="Kamada T."/>
            <person name="Kilaru S."/>
            <person name="Kodira C."/>
            <person name="Kues U."/>
            <person name="Kupfer D."/>
            <person name="Kwan H.S."/>
            <person name="Lomsadze A."/>
            <person name="Li W."/>
            <person name="Lilly W.W."/>
            <person name="Ma L.J."/>
            <person name="Mackey A.J."/>
            <person name="Manning G."/>
            <person name="Martin F."/>
            <person name="Muraguchi H."/>
            <person name="Natvig D.O."/>
            <person name="Palmerini H."/>
            <person name="Ramesh M.A."/>
            <person name="Rehmeyer C.J."/>
            <person name="Roe B.A."/>
            <person name="Shenoy N."/>
            <person name="Stanke M."/>
            <person name="Ter-Hovhannisyan V."/>
            <person name="Tunlid A."/>
            <person name="Velagapudi R."/>
            <person name="Vision T.J."/>
            <person name="Zeng Q."/>
            <person name="Zolan M.E."/>
            <person name="Pukkila P.J."/>
        </authorList>
    </citation>
    <scope>NUCLEOTIDE SEQUENCE [LARGE SCALE GENOMIC DNA]</scope>
    <source>
        <strain evidence="2">Okayama-7 / 130 / ATCC MYA-4618 / FGSC 9003</strain>
    </source>
</reference>
<dbReference type="InParanoid" id="A8N693"/>
<sequence>MQKVLRQSVFAMLKSLRMVSYTASRLLKASISDAPTGPALIIDAPFHVDRYVLRLIVNGHYSRSDKLTKDAVIVAHQICPICAPIELRRAVVDPGSQRTLDSLPPRALTIEDLIITLPGCRHIFTVSVLDTACRLKEWYIYDDSLGRWTGLRTPDSRSSAGEIPILPLCPTCRTPITAARYGRVYKAASLAVLERNTIHLTIPSLNSGKVSVRHMAPSQIELGLEEAIFKLDSASIMSIKNVTQLARYNGGRKLLQTAAAGRKGPFPVQSLDPMNKKGPNPSPQIAKIWRAATRPLFDILVRLNKVANTRPLHTTAWDSAYSYLLDQEVNMIGSAGVDPANGSGDQAARAARAQVGQHQPRFHQQLLVEAILLSVHTRLILASLVILLLDHLADKPVTRLELQPWTTYCHFIHETCSEDTFTAAEIAKEGDAHRLQTLSQLYVLRAELEYLHFSYNMASRFGSVAEASGQLLGAIARHKTTTERISHDAIRRHLALLPQDGIWFKENFSTPITRFDAAAVSLERAVKFGTTTYDPSAIDWVRRHIPPSLLTSHSIKDHWRHCFNGHAYTVGPNHGCPECGE</sequence>
<dbReference type="GeneID" id="6006805"/>
<dbReference type="eggNOG" id="KOG1807">
    <property type="taxonomic scope" value="Eukaryota"/>
</dbReference>
<dbReference type="EMBL" id="AACS02000003">
    <property type="protein sequence ID" value="EAU91512.2"/>
    <property type="molecule type" value="Genomic_DNA"/>
</dbReference>
<proteinExistence type="predicted"/>
<keyword evidence="2" id="KW-1185">Reference proteome</keyword>
<dbReference type="Proteomes" id="UP000001861">
    <property type="component" value="Unassembled WGS sequence"/>
</dbReference>
<evidence type="ECO:0000313" key="1">
    <source>
        <dbReference type="EMBL" id="EAU91512.2"/>
    </source>
</evidence>
<gene>
    <name evidence="1" type="ORF">CC1G_02001</name>
</gene>
<dbReference type="VEuPathDB" id="FungiDB:CC1G_02001"/>
<dbReference type="OrthoDB" id="2423195at2759"/>
<dbReference type="HOGENOM" id="CLU_469297_0_0_1"/>
<evidence type="ECO:0000313" key="2">
    <source>
        <dbReference type="Proteomes" id="UP000001861"/>
    </source>
</evidence>
<name>A8N693_COPC7</name>
<comment type="caution">
    <text evidence="1">The sequence shown here is derived from an EMBL/GenBank/DDBJ whole genome shotgun (WGS) entry which is preliminary data.</text>
</comment>
<organism evidence="1 2">
    <name type="scientific">Coprinopsis cinerea (strain Okayama-7 / 130 / ATCC MYA-4618 / FGSC 9003)</name>
    <name type="common">Inky cap fungus</name>
    <name type="synonym">Hormographiella aspergillata</name>
    <dbReference type="NCBI Taxonomy" id="240176"/>
    <lineage>
        <taxon>Eukaryota</taxon>
        <taxon>Fungi</taxon>
        <taxon>Dikarya</taxon>
        <taxon>Basidiomycota</taxon>
        <taxon>Agaricomycotina</taxon>
        <taxon>Agaricomycetes</taxon>
        <taxon>Agaricomycetidae</taxon>
        <taxon>Agaricales</taxon>
        <taxon>Agaricineae</taxon>
        <taxon>Psathyrellaceae</taxon>
        <taxon>Coprinopsis</taxon>
    </lineage>
</organism>